<reference evidence="2 3" key="1">
    <citation type="submission" date="2019-04" db="EMBL/GenBank/DDBJ databases">
        <authorList>
            <person name="Feng G."/>
            <person name="Zhang J."/>
            <person name="Zhu H."/>
        </authorList>
    </citation>
    <scope>NUCLEOTIDE SEQUENCE [LARGE SCALE GENOMIC DNA]</scope>
    <source>
        <strain evidence="2 3">JCM 17223</strain>
    </source>
</reference>
<name>A0A4Z0PPU2_9BACT</name>
<feature type="transmembrane region" description="Helical" evidence="1">
    <location>
        <begin position="50"/>
        <end position="70"/>
    </location>
</feature>
<gene>
    <name evidence="2" type="ORF">E5J99_04035</name>
</gene>
<evidence type="ECO:0000256" key="1">
    <source>
        <dbReference type="SAM" id="Phobius"/>
    </source>
</evidence>
<proteinExistence type="predicted"/>
<keyword evidence="1" id="KW-0812">Transmembrane</keyword>
<keyword evidence="1" id="KW-1133">Transmembrane helix</keyword>
<dbReference type="AlphaFoldDB" id="A0A4Z0PPU2"/>
<evidence type="ECO:0008006" key="4">
    <source>
        <dbReference type="Google" id="ProtNLM"/>
    </source>
</evidence>
<keyword evidence="1" id="KW-0472">Membrane</keyword>
<evidence type="ECO:0000313" key="2">
    <source>
        <dbReference type="EMBL" id="TGE18920.1"/>
    </source>
</evidence>
<accession>A0A4Z0PPU2</accession>
<protein>
    <recommendedName>
        <fullName evidence="4">YcxB family protein</fullName>
    </recommendedName>
</protein>
<organism evidence="2 3">
    <name type="scientific">Hymenobacter elongatus</name>
    <dbReference type="NCBI Taxonomy" id="877208"/>
    <lineage>
        <taxon>Bacteria</taxon>
        <taxon>Pseudomonadati</taxon>
        <taxon>Bacteroidota</taxon>
        <taxon>Cytophagia</taxon>
        <taxon>Cytophagales</taxon>
        <taxon>Hymenobacteraceae</taxon>
        <taxon>Hymenobacter</taxon>
    </lineage>
</organism>
<comment type="caution">
    <text evidence="2">The sequence shown here is derived from an EMBL/GenBank/DDBJ whole genome shotgun (WGS) entry which is preliminary data.</text>
</comment>
<keyword evidence="3" id="KW-1185">Reference proteome</keyword>
<dbReference type="RefSeq" id="WP_135496433.1">
    <property type="nucleotide sequence ID" value="NZ_SRLD01000005.1"/>
</dbReference>
<dbReference type="Proteomes" id="UP000297739">
    <property type="component" value="Unassembled WGS sequence"/>
</dbReference>
<sequence length="204" mass="23859">MFSIGQQFRAGRTMNSTPAAIPVRCTQPLMVDYKKYILENKVPLLLLDKIFFFLKPLLSLIPGLFLLYSICFSNNQNQKDTSLGLTFSIALILFGSYLIYLTRQKFKFTYLESHLPYSEKERIITQISRDFKWSLDRKSSNYYRFHDSGSLFKSSNYVSILFDEKGYYVNVFDAKWRPLDFGSLRRKSQKIIDLIEGSVQQVCL</sequence>
<evidence type="ECO:0000313" key="3">
    <source>
        <dbReference type="Proteomes" id="UP000297739"/>
    </source>
</evidence>
<dbReference type="EMBL" id="SRLD01000005">
    <property type="protein sequence ID" value="TGE18920.1"/>
    <property type="molecule type" value="Genomic_DNA"/>
</dbReference>
<feature type="transmembrane region" description="Helical" evidence="1">
    <location>
        <begin position="82"/>
        <end position="101"/>
    </location>
</feature>